<evidence type="ECO:0000313" key="6">
    <source>
        <dbReference type="EMBL" id="KAF6212858.1"/>
    </source>
</evidence>
<comment type="similarity">
    <text evidence="2">Belongs to the CWC22 family.</text>
</comment>
<dbReference type="OrthoDB" id="10260961at2759"/>
<reference evidence="6" key="1">
    <citation type="journal article" date="2021" name="Mol. Ecol. Resour.">
        <title>Apolygus lucorum genome provides insights into omnivorousness and mesophyll feeding.</title>
        <authorList>
            <person name="Liu Y."/>
            <person name="Liu H."/>
            <person name="Wang H."/>
            <person name="Huang T."/>
            <person name="Liu B."/>
            <person name="Yang B."/>
            <person name="Yin L."/>
            <person name="Li B."/>
            <person name="Zhang Y."/>
            <person name="Zhang S."/>
            <person name="Jiang F."/>
            <person name="Zhang X."/>
            <person name="Ren Y."/>
            <person name="Wang B."/>
            <person name="Wang S."/>
            <person name="Lu Y."/>
            <person name="Wu K."/>
            <person name="Fan W."/>
            <person name="Wang G."/>
        </authorList>
    </citation>
    <scope>NUCLEOTIDE SEQUENCE</scope>
    <source>
        <strain evidence="6">12Hb</strain>
    </source>
</reference>
<accession>A0A6A4K8H8</accession>
<dbReference type="InterPro" id="IPR003890">
    <property type="entry name" value="MIF4G-like_typ-3"/>
</dbReference>
<feature type="region of interest" description="Disordered" evidence="5">
    <location>
        <begin position="187"/>
        <end position="332"/>
    </location>
</feature>
<evidence type="ECO:0000256" key="5">
    <source>
        <dbReference type="SAM" id="MobiDB-lite"/>
    </source>
</evidence>
<dbReference type="SUPFAM" id="SSF48371">
    <property type="entry name" value="ARM repeat"/>
    <property type="match status" value="1"/>
</dbReference>
<dbReference type="FunFam" id="1.25.40.180:FF:000032">
    <property type="entry name" value="Nucleolar MIF4G domain-containing protein 1"/>
    <property type="match status" value="1"/>
</dbReference>
<dbReference type="InterPro" id="IPR003891">
    <property type="entry name" value="Initiation_fac_eIF4g_MI"/>
</dbReference>
<name>A0A6A4K8H8_APOLU</name>
<dbReference type="GO" id="GO:0003723">
    <property type="term" value="F:RNA binding"/>
    <property type="evidence" value="ECO:0007669"/>
    <property type="project" value="InterPro"/>
</dbReference>
<evidence type="ECO:0000256" key="2">
    <source>
        <dbReference type="ARBA" id="ARBA00006856"/>
    </source>
</evidence>
<dbReference type="SMART" id="SM00543">
    <property type="entry name" value="MIF4G"/>
    <property type="match status" value="1"/>
</dbReference>
<keyword evidence="3" id="KW-0539">Nucleus</keyword>
<feature type="region of interest" description="Disordered" evidence="5">
    <location>
        <begin position="1"/>
        <end position="85"/>
    </location>
</feature>
<evidence type="ECO:0000313" key="7">
    <source>
        <dbReference type="Proteomes" id="UP000466442"/>
    </source>
</evidence>
<feature type="coiled-coil region" evidence="4">
    <location>
        <begin position="123"/>
        <end position="150"/>
    </location>
</feature>
<feature type="compositionally biased region" description="Basic residues" evidence="5">
    <location>
        <begin position="203"/>
        <end position="215"/>
    </location>
</feature>
<proteinExistence type="inferred from homology"/>
<dbReference type="InterPro" id="IPR050781">
    <property type="entry name" value="CWC22_splicing_factor"/>
</dbReference>
<feature type="compositionally biased region" description="Acidic residues" evidence="5">
    <location>
        <begin position="226"/>
        <end position="259"/>
    </location>
</feature>
<organism evidence="6 7">
    <name type="scientific">Apolygus lucorum</name>
    <name type="common">Small green plant bug</name>
    <name type="synonym">Lygocoris lucorum</name>
    <dbReference type="NCBI Taxonomy" id="248454"/>
    <lineage>
        <taxon>Eukaryota</taxon>
        <taxon>Metazoa</taxon>
        <taxon>Ecdysozoa</taxon>
        <taxon>Arthropoda</taxon>
        <taxon>Hexapoda</taxon>
        <taxon>Insecta</taxon>
        <taxon>Pterygota</taxon>
        <taxon>Neoptera</taxon>
        <taxon>Paraneoptera</taxon>
        <taxon>Hemiptera</taxon>
        <taxon>Heteroptera</taxon>
        <taxon>Panheteroptera</taxon>
        <taxon>Cimicomorpha</taxon>
        <taxon>Miridae</taxon>
        <taxon>Mirini</taxon>
        <taxon>Apolygus</taxon>
    </lineage>
</organism>
<feature type="compositionally biased region" description="Polar residues" evidence="5">
    <location>
        <begin position="264"/>
        <end position="281"/>
    </location>
</feature>
<dbReference type="GO" id="GO:0005730">
    <property type="term" value="C:nucleolus"/>
    <property type="evidence" value="ECO:0007669"/>
    <property type="project" value="UniProtKB-SubCell"/>
</dbReference>
<dbReference type="PANTHER" id="PTHR18034">
    <property type="entry name" value="CELL CYCLE CONTROL PROTEIN CWF22-RELATED"/>
    <property type="match status" value="1"/>
</dbReference>
<dbReference type="EMBL" id="WIXP02000003">
    <property type="protein sequence ID" value="KAF6212858.1"/>
    <property type="molecule type" value="Genomic_DNA"/>
</dbReference>
<evidence type="ECO:0000256" key="1">
    <source>
        <dbReference type="ARBA" id="ARBA00004604"/>
    </source>
</evidence>
<protein>
    <submittedName>
        <fullName evidence="6">Uncharacterized protein</fullName>
    </submittedName>
</protein>
<feature type="compositionally biased region" description="Acidic residues" evidence="5">
    <location>
        <begin position="291"/>
        <end position="307"/>
    </location>
</feature>
<dbReference type="SMART" id="SM00544">
    <property type="entry name" value="MA3"/>
    <property type="match status" value="1"/>
</dbReference>
<evidence type="ECO:0000256" key="3">
    <source>
        <dbReference type="ARBA" id="ARBA00023242"/>
    </source>
</evidence>
<dbReference type="PROSITE" id="PS51366">
    <property type="entry name" value="MI"/>
    <property type="match status" value="1"/>
</dbReference>
<dbReference type="Proteomes" id="UP000466442">
    <property type="component" value="Unassembled WGS sequence"/>
</dbReference>
<comment type="caution">
    <text evidence="6">The sequence shown here is derived from an EMBL/GenBank/DDBJ whole genome shotgun (WGS) entry which is preliminary data.</text>
</comment>
<keyword evidence="4" id="KW-0175">Coiled coil</keyword>
<keyword evidence="7" id="KW-1185">Reference proteome</keyword>
<dbReference type="Pfam" id="PF02854">
    <property type="entry name" value="MIF4G"/>
    <property type="match status" value="1"/>
</dbReference>
<evidence type="ECO:0000256" key="4">
    <source>
        <dbReference type="SAM" id="Coils"/>
    </source>
</evidence>
<sequence length="915" mass="104765">MGKTKKDTSVSSSYVSRKDLRKGKRKMKKQAKQDNFQKFVKKRKSETVGGGISGKTRPEKVGRFVLLNRTEKNDRPMSMKTGTVEVGKAKKFKGSLGEKMNDEILQEKQKFKTVEKAMRKQRNRQLRDANKKEEKTIKLLEKQLKLNKRKNQSVPRSFIDSGLDYILDVCDSSKVQAAVQAEMNLQESASEFEEDLAMITGKTQRKKMLVKKGKPKERMSNKNPDSESESEDFDSEMDELDEELSDPEEFGESSDDAPEEASSKNKTAFKQKNNSRPPTNDVSEDHSSSEDFIDQDDGDLSDSDGSLDSEPPAKSSKDLKRKVQKDSAQLKSNKRLKLDDGLSDDEEFIDDDFDDDSIYGSAVDGVETEKPKDGGVHEDIYGRLRDKDGNVIQPNTSKYVPPHLRNQQVDDKKKAELEKLFKNVKGLLNRLAENNMHSISNQIDDLYMRHSRHDMNNTLLKQFLDSLVSPVHTPERLIMEHAMLIAVLHANVGSEVGAFFLQHLGKKFDELHSLSPEVENKELDNLILLLCHMYTFKIFDSVLLYDVLQKLTETFTPKDVDLILVVLRTVGFSMRKDNPLALKDFIQKVQKLANDAGNMKDDSRVRFMLDILLSIKNNNVSKIPQYDTTHSEHLKKIIKPMFRKGNYVTELKITLEELLKADERGKWWVVGSAWTGPAPQVDKPKTTVPLVGVNSFTQEILDLAKKQRMNTANRKNIFCILMTAEDYLDAFEKLLKLGLKGQPEQDIVHVLIHCLLRETAYNPYYSLIADQLCMSDRRHRMTIQYAVWDRFKELKTHSNHQLTNLAKFLAHLFIQNSLPLSILKVLEFTEMDKPCVRLLRQVLLSLLLHEDKEASIAVFSRVAKPSKLKVFRESIRLFMHHFLLKNIKDESATETVKLKDSISLAEEALMTFSDR</sequence>
<dbReference type="PANTHER" id="PTHR18034:SF4">
    <property type="entry name" value="NUCLEOLAR MIF4G DOMAIN-CONTAINING PROTEIN 1"/>
    <property type="match status" value="1"/>
</dbReference>
<gene>
    <name evidence="6" type="ORF">GE061_010568</name>
</gene>
<comment type="subcellular location">
    <subcellularLocation>
        <location evidence="1">Nucleus</location>
        <location evidence="1">Nucleolus</location>
    </subcellularLocation>
</comment>
<feature type="compositionally biased region" description="Basic residues" evidence="5">
    <location>
        <begin position="19"/>
        <end position="30"/>
    </location>
</feature>
<dbReference type="InterPro" id="IPR016024">
    <property type="entry name" value="ARM-type_fold"/>
</dbReference>
<dbReference type="GO" id="GO:0042274">
    <property type="term" value="P:ribosomal small subunit biogenesis"/>
    <property type="evidence" value="ECO:0007669"/>
    <property type="project" value="TreeGrafter"/>
</dbReference>
<dbReference type="AlphaFoldDB" id="A0A6A4K8H8"/>
<dbReference type="Pfam" id="PF02847">
    <property type="entry name" value="MA3"/>
    <property type="match status" value="1"/>
</dbReference>
<dbReference type="Gene3D" id="1.25.40.180">
    <property type="match status" value="1"/>
</dbReference>